<gene>
    <name evidence="2" type="ORF">NPX36_04070</name>
</gene>
<keyword evidence="3" id="KW-1185">Reference proteome</keyword>
<keyword evidence="1" id="KW-0732">Signal</keyword>
<accession>A0ABY5NUF7</accession>
<proteinExistence type="predicted"/>
<dbReference type="RefSeq" id="WP_257500138.1">
    <property type="nucleotide sequence ID" value="NZ_CP102382.1"/>
</dbReference>
<feature type="chain" id="PRO_5046289183" evidence="1">
    <location>
        <begin position="20"/>
        <end position="254"/>
    </location>
</feature>
<evidence type="ECO:0000313" key="2">
    <source>
        <dbReference type="EMBL" id="UUV22221.1"/>
    </source>
</evidence>
<organism evidence="2 3">
    <name type="scientific">Paenimyroides aestuarii</name>
    <dbReference type="NCBI Taxonomy" id="2968490"/>
    <lineage>
        <taxon>Bacteria</taxon>
        <taxon>Pseudomonadati</taxon>
        <taxon>Bacteroidota</taxon>
        <taxon>Flavobacteriia</taxon>
        <taxon>Flavobacteriales</taxon>
        <taxon>Flavobacteriaceae</taxon>
        <taxon>Paenimyroides</taxon>
    </lineage>
</organism>
<evidence type="ECO:0000256" key="1">
    <source>
        <dbReference type="SAM" id="SignalP"/>
    </source>
</evidence>
<sequence length="254" mass="29388">MKKILFVVIALCASFAGMAQNRFTTILDEKEYISHENELEKWNSYDFSPVILGLQMNTVYGIIGDNYKRIHIKITNVEKDPSNADLYHVTGKSKVGKNIEHFTGTIKLQTIKRIKDRELDENSVSLPTKYQGIISGVYQFNEPKDRSHSGVFEGTYHAMFQITENDGVFYNDLDLSRDSYINNMYQGFWTDYETKEAKICNWGDFRVPNVSADFDLGAGAFSPNEKYNKKGWQTYNDAYLRNDKKAKEIEENDW</sequence>
<name>A0ABY5NUF7_9FLAO</name>
<reference evidence="2 3" key="1">
    <citation type="submission" date="2022-08" db="EMBL/GenBank/DDBJ databases">
        <title>Myroides zhujiangensis sp. nov., a novel bacterium isolated from sediment in the Pearl River Estuary.</title>
        <authorList>
            <person name="Cui L."/>
        </authorList>
    </citation>
    <scope>NUCLEOTIDE SEQUENCE [LARGE SCALE GENOMIC DNA]</scope>
    <source>
        <strain evidence="2 3">SCSIO 72103</strain>
    </source>
</reference>
<protein>
    <submittedName>
        <fullName evidence="2">Uncharacterized protein</fullName>
    </submittedName>
</protein>
<feature type="signal peptide" evidence="1">
    <location>
        <begin position="1"/>
        <end position="19"/>
    </location>
</feature>
<dbReference type="Proteomes" id="UP001317001">
    <property type="component" value="Chromosome"/>
</dbReference>
<evidence type="ECO:0000313" key="3">
    <source>
        <dbReference type="Proteomes" id="UP001317001"/>
    </source>
</evidence>
<dbReference type="EMBL" id="CP102382">
    <property type="protein sequence ID" value="UUV22221.1"/>
    <property type="molecule type" value="Genomic_DNA"/>
</dbReference>